<organism evidence="3 4">
    <name type="scientific">Wickerhamomyces anomalus (strain ATCC 58044 / CBS 1984 / NCYC 433 / NRRL Y-366-8)</name>
    <name type="common">Yeast</name>
    <name type="synonym">Hansenula anomala</name>
    <dbReference type="NCBI Taxonomy" id="683960"/>
    <lineage>
        <taxon>Eukaryota</taxon>
        <taxon>Fungi</taxon>
        <taxon>Dikarya</taxon>
        <taxon>Ascomycota</taxon>
        <taxon>Saccharomycotina</taxon>
        <taxon>Saccharomycetes</taxon>
        <taxon>Phaffomycetales</taxon>
        <taxon>Wickerhamomycetaceae</taxon>
        <taxon>Wickerhamomyces</taxon>
    </lineage>
</organism>
<dbReference type="RefSeq" id="XP_019041790.1">
    <property type="nucleotide sequence ID" value="XM_019180376.1"/>
</dbReference>
<evidence type="ECO:0000256" key="1">
    <source>
        <dbReference type="SAM" id="MobiDB-lite"/>
    </source>
</evidence>
<keyword evidence="4" id="KW-1185">Reference proteome</keyword>
<feature type="compositionally biased region" description="Polar residues" evidence="1">
    <location>
        <begin position="245"/>
        <end position="266"/>
    </location>
</feature>
<dbReference type="GeneID" id="30197622"/>
<evidence type="ECO:0000256" key="2">
    <source>
        <dbReference type="SAM" id="SignalP"/>
    </source>
</evidence>
<feature type="compositionally biased region" description="Low complexity" evidence="1">
    <location>
        <begin position="276"/>
        <end position="285"/>
    </location>
</feature>
<feature type="region of interest" description="Disordered" evidence="1">
    <location>
        <begin position="381"/>
        <end position="404"/>
    </location>
</feature>
<feature type="compositionally biased region" description="Acidic residues" evidence="1">
    <location>
        <begin position="169"/>
        <end position="213"/>
    </location>
</feature>
<sequence length="434" mass="48343">MKFNSFYYSIILIPTIFATTALTDPPTKTITEVLTITYTPTETSKNNVVTKTLYETIHDGIESDQQTKPGDFAQTPSVPVAAPANGEFINSLLSDLKAHKKIAQNTNKTKVLVPGLNVESTSGVVPEANEQLKSQAGEDEFGYDADYFQSRLEPLISNPSEKDFHELNEEIDSQVSDEEDDDEEEEIYEESEDGEDFEDDVEVADEYDIDADVEISSPYHLDPNYRGTTNPKELEKPRPADATDDINQPDPTLDQNNPLEHQQPTIDEQQKDQDPENNNNPNEPQLVDEDLSNKYTHSNFTKPEPNEEGHPIPQPIGEHDPEEEEITKGKQVLDKEETDSLVIGNKTSGIPKKIKGNKLKSEDNDFENRFIQGSIIDGLDSKNQTSRTGKSSCRPLSTTLTKMNDDTSGGSMNYISLNSVLFIVGILSGFMTFA</sequence>
<gene>
    <name evidence="3" type="ORF">WICANDRAFT_103352</name>
</gene>
<feature type="compositionally biased region" description="Basic and acidic residues" evidence="1">
    <location>
        <begin position="232"/>
        <end position="241"/>
    </location>
</feature>
<reference evidence="3 4" key="1">
    <citation type="journal article" date="2016" name="Proc. Natl. Acad. Sci. U.S.A.">
        <title>Comparative genomics of biotechnologically important yeasts.</title>
        <authorList>
            <person name="Riley R."/>
            <person name="Haridas S."/>
            <person name="Wolfe K.H."/>
            <person name="Lopes M.R."/>
            <person name="Hittinger C.T."/>
            <person name="Goeker M."/>
            <person name="Salamov A.A."/>
            <person name="Wisecaver J.H."/>
            <person name="Long T.M."/>
            <person name="Calvey C.H."/>
            <person name="Aerts A.L."/>
            <person name="Barry K.W."/>
            <person name="Choi C."/>
            <person name="Clum A."/>
            <person name="Coughlan A.Y."/>
            <person name="Deshpande S."/>
            <person name="Douglass A.P."/>
            <person name="Hanson S.J."/>
            <person name="Klenk H.-P."/>
            <person name="LaButti K.M."/>
            <person name="Lapidus A."/>
            <person name="Lindquist E.A."/>
            <person name="Lipzen A.M."/>
            <person name="Meier-Kolthoff J.P."/>
            <person name="Ohm R.A."/>
            <person name="Otillar R.P."/>
            <person name="Pangilinan J.L."/>
            <person name="Peng Y."/>
            <person name="Rokas A."/>
            <person name="Rosa C.A."/>
            <person name="Scheuner C."/>
            <person name="Sibirny A.A."/>
            <person name="Slot J.C."/>
            <person name="Stielow J.B."/>
            <person name="Sun H."/>
            <person name="Kurtzman C.P."/>
            <person name="Blackwell M."/>
            <person name="Grigoriev I.V."/>
            <person name="Jeffries T.W."/>
        </authorList>
    </citation>
    <scope>NUCLEOTIDE SEQUENCE [LARGE SCALE GENOMIC DNA]</scope>
    <source>
        <strain evidence="4">ATCC 58044 / CBS 1984 / NCYC 433 / NRRL Y-366-8</strain>
    </source>
</reference>
<proteinExistence type="predicted"/>
<dbReference type="Proteomes" id="UP000094112">
    <property type="component" value="Unassembled WGS sequence"/>
</dbReference>
<evidence type="ECO:0000313" key="3">
    <source>
        <dbReference type="EMBL" id="ODQ62583.1"/>
    </source>
</evidence>
<evidence type="ECO:0000313" key="4">
    <source>
        <dbReference type="Proteomes" id="UP000094112"/>
    </source>
</evidence>
<dbReference type="AlphaFoldDB" id="A0A1E3PAZ9"/>
<feature type="region of interest" description="Disordered" evidence="1">
    <location>
        <begin position="169"/>
        <end position="349"/>
    </location>
</feature>
<keyword evidence="2" id="KW-0732">Signal</keyword>
<feature type="signal peptide" evidence="2">
    <location>
        <begin position="1"/>
        <end position="23"/>
    </location>
</feature>
<dbReference type="EMBL" id="KV454208">
    <property type="protein sequence ID" value="ODQ62583.1"/>
    <property type="molecule type" value="Genomic_DNA"/>
</dbReference>
<protein>
    <submittedName>
        <fullName evidence="3">Uncharacterized protein</fullName>
    </submittedName>
</protein>
<accession>A0A1E3PAZ9</accession>
<feature type="chain" id="PRO_5009133760" evidence="2">
    <location>
        <begin position="24"/>
        <end position="434"/>
    </location>
</feature>
<dbReference type="OrthoDB" id="10622319at2759"/>
<name>A0A1E3PAZ9_WICAA</name>
<feature type="compositionally biased region" description="Basic and acidic residues" evidence="1">
    <location>
        <begin position="326"/>
        <end position="335"/>
    </location>
</feature>